<evidence type="ECO:0000256" key="1">
    <source>
        <dbReference type="SAM" id="MobiDB-lite"/>
    </source>
</evidence>
<accession>A0A344PIM2</accession>
<dbReference type="AlphaFoldDB" id="A0A344PIM2"/>
<dbReference type="RefSeq" id="WP_114075546.1">
    <property type="nucleotide sequence ID" value="NZ_CP030918.1"/>
</dbReference>
<proteinExistence type="predicted"/>
<feature type="transmembrane region" description="Helical" evidence="2">
    <location>
        <begin position="18"/>
        <end position="38"/>
    </location>
</feature>
<feature type="region of interest" description="Disordered" evidence="1">
    <location>
        <begin position="104"/>
        <end position="130"/>
    </location>
</feature>
<evidence type="ECO:0000313" key="4">
    <source>
        <dbReference type="Proteomes" id="UP000252023"/>
    </source>
</evidence>
<dbReference type="KEGG" id="pars:DRW48_05605"/>
<evidence type="ECO:0000313" key="3">
    <source>
        <dbReference type="EMBL" id="AXC49227.1"/>
    </source>
</evidence>
<keyword evidence="2" id="KW-0812">Transmembrane</keyword>
<evidence type="ECO:0008006" key="5">
    <source>
        <dbReference type="Google" id="ProtNLM"/>
    </source>
</evidence>
<sequence length="130" mass="13692">MQADRSITGNLAVRFLKAWMVSAALILIVILTGVGSAARMAPERGEIDLAAAMLTLGTHSADLCGEGAGHNDHGCPLCLVPTPPKPAALAEPARRQLTWRAPIMPPPFAHRTRAPPMPPARAPPINPRTA</sequence>
<name>A0A344PIM2_9RHOB</name>
<dbReference type="Proteomes" id="UP000252023">
    <property type="component" value="Chromosome"/>
</dbReference>
<dbReference type="OrthoDB" id="7871900at2"/>
<organism evidence="3 4">
    <name type="scientific">Paracoccus suum</name>
    <dbReference type="NCBI Taxonomy" id="2259340"/>
    <lineage>
        <taxon>Bacteria</taxon>
        <taxon>Pseudomonadati</taxon>
        <taxon>Pseudomonadota</taxon>
        <taxon>Alphaproteobacteria</taxon>
        <taxon>Rhodobacterales</taxon>
        <taxon>Paracoccaceae</taxon>
        <taxon>Paracoccus</taxon>
    </lineage>
</organism>
<keyword evidence="2" id="KW-1133">Transmembrane helix</keyword>
<keyword evidence="4" id="KW-1185">Reference proteome</keyword>
<feature type="compositionally biased region" description="Pro residues" evidence="1">
    <location>
        <begin position="115"/>
        <end position="130"/>
    </location>
</feature>
<evidence type="ECO:0000256" key="2">
    <source>
        <dbReference type="SAM" id="Phobius"/>
    </source>
</evidence>
<keyword evidence="2" id="KW-0472">Membrane</keyword>
<reference evidence="4" key="1">
    <citation type="submission" date="2018-07" db="EMBL/GenBank/DDBJ databases">
        <title>Genome sequencing of Paracoccus sp. SC2-6.</title>
        <authorList>
            <person name="Heo J."/>
            <person name="Kim S.-J."/>
            <person name="Kwon S.-W."/>
        </authorList>
    </citation>
    <scope>NUCLEOTIDE SEQUENCE [LARGE SCALE GENOMIC DNA]</scope>
    <source>
        <strain evidence="4">SC2-6</strain>
    </source>
</reference>
<protein>
    <recommendedName>
        <fullName evidence="5">DUF2946 domain-containing protein</fullName>
    </recommendedName>
</protein>
<gene>
    <name evidence="3" type="ORF">DRW48_05605</name>
</gene>
<dbReference type="EMBL" id="CP030918">
    <property type="protein sequence ID" value="AXC49227.1"/>
    <property type="molecule type" value="Genomic_DNA"/>
</dbReference>